<feature type="compositionally biased region" description="Polar residues" evidence="5">
    <location>
        <begin position="210"/>
        <end position="233"/>
    </location>
</feature>
<dbReference type="GO" id="GO:0005634">
    <property type="term" value="C:nucleus"/>
    <property type="evidence" value="ECO:0007669"/>
    <property type="project" value="TreeGrafter"/>
</dbReference>
<name>A0A0H5R9X4_9EUKA</name>
<sequence length="350" mass="37715">QTINDILMNIDGTRFSYSDDEKRRITERLNKRPSHTMMSYKPTGGSNGPGHAYLAGQVVFELANSIFGFNGWSSSIIKHEVDFEKSEGNRWSIGISCLAKITLKDGTSHEEIGYGSVENFPGRAEAMKKCLKEAATDGKKRALRLLGNALGLCLSDKKFLVALRNGKGDSYKGIPLAGIGLNCDNGAANGEAVTNGADSKSLPLSGKIPNPNQLGRVSSNTDSVSNQAKNITTKRPYEAPELPQPPSELPPKIARVSPVYTTRDPVPPVDNGSDAMAHHSAIRCQNQDRVGTHLNASIPSNMPSAANNANSVHDKDQNHPRPGNFFPELGDLSAEDFAAIDVISTRHRSV</sequence>
<dbReference type="Gene3D" id="3.30.390.80">
    <property type="entry name" value="DNA repair protein Rad52/59/22"/>
    <property type="match status" value="1"/>
</dbReference>
<feature type="region of interest" description="Disordered" evidence="5">
    <location>
        <begin position="305"/>
        <end position="327"/>
    </location>
</feature>
<dbReference type="AlphaFoldDB" id="A0A0H5R9X4"/>
<dbReference type="Pfam" id="PF04098">
    <property type="entry name" value="Rad52_Rad22"/>
    <property type="match status" value="1"/>
</dbReference>
<dbReference type="PANTHER" id="PTHR12132:SF1">
    <property type="entry name" value="DNA REPAIR PROTEIN RAD52 HOMOLOG"/>
    <property type="match status" value="1"/>
</dbReference>
<protein>
    <recommendedName>
        <fullName evidence="7">Rad52/22 double-strand break repair protein</fullName>
    </recommendedName>
</protein>
<keyword evidence="4" id="KW-0234">DNA repair</keyword>
<dbReference type="InterPro" id="IPR007232">
    <property type="entry name" value="Rad52_Rad59_Rad22"/>
</dbReference>
<evidence type="ECO:0000256" key="5">
    <source>
        <dbReference type="SAM" id="MobiDB-lite"/>
    </source>
</evidence>
<evidence type="ECO:0000256" key="3">
    <source>
        <dbReference type="ARBA" id="ARBA00023172"/>
    </source>
</evidence>
<dbReference type="PANTHER" id="PTHR12132">
    <property type="entry name" value="DNA REPAIR AND RECOMBINATION PROTEIN RAD52, RAD59"/>
    <property type="match status" value="1"/>
</dbReference>
<dbReference type="GO" id="GO:0045002">
    <property type="term" value="P:double-strand break repair via single-strand annealing"/>
    <property type="evidence" value="ECO:0007669"/>
    <property type="project" value="TreeGrafter"/>
</dbReference>
<feature type="region of interest" description="Disordered" evidence="5">
    <location>
        <begin position="194"/>
        <end position="252"/>
    </location>
</feature>
<evidence type="ECO:0008006" key="7">
    <source>
        <dbReference type="Google" id="ProtNLM"/>
    </source>
</evidence>
<organism evidence="6">
    <name type="scientific">Spongospora subterranea</name>
    <dbReference type="NCBI Taxonomy" id="70186"/>
    <lineage>
        <taxon>Eukaryota</taxon>
        <taxon>Sar</taxon>
        <taxon>Rhizaria</taxon>
        <taxon>Endomyxa</taxon>
        <taxon>Phytomyxea</taxon>
        <taxon>Plasmodiophorida</taxon>
        <taxon>Plasmodiophoridae</taxon>
        <taxon>Spongospora</taxon>
    </lineage>
</organism>
<dbReference type="GO" id="GO:0006312">
    <property type="term" value="P:mitotic recombination"/>
    <property type="evidence" value="ECO:0007669"/>
    <property type="project" value="TreeGrafter"/>
</dbReference>
<reference evidence="6" key="1">
    <citation type="submission" date="2015-04" db="EMBL/GenBank/DDBJ databases">
        <title>The genome sequence of the plant pathogenic Rhizarian Plasmodiophora brassicae reveals insights in its biotrophic life cycle and the origin of chitin synthesis.</title>
        <authorList>
            <person name="Schwelm A."/>
            <person name="Fogelqvist J."/>
            <person name="Knaust A."/>
            <person name="Julke S."/>
            <person name="Lilja T."/>
            <person name="Dhandapani V."/>
            <person name="Bonilla-Rosso G."/>
            <person name="Karlsson M."/>
            <person name="Shevchenko A."/>
            <person name="Choi S.R."/>
            <person name="Kim H.G."/>
            <person name="Park J.Y."/>
            <person name="Lim Y.P."/>
            <person name="Ludwig-Muller J."/>
            <person name="Dixelius C."/>
        </authorList>
    </citation>
    <scope>NUCLEOTIDE SEQUENCE</scope>
    <source>
        <tissue evidence="6">Potato root galls</tissue>
    </source>
</reference>
<keyword evidence="2" id="KW-0227">DNA damage</keyword>
<dbReference type="GO" id="GO:0000724">
    <property type="term" value="P:double-strand break repair via homologous recombination"/>
    <property type="evidence" value="ECO:0007669"/>
    <property type="project" value="TreeGrafter"/>
</dbReference>
<evidence type="ECO:0000256" key="1">
    <source>
        <dbReference type="ARBA" id="ARBA00006638"/>
    </source>
</evidence>
<dbReference type="InterPro" id="IPR042525">
    <property type="entry name" value="Rad52_Rad59_Rad22_sf"/>
</dbReference>
<feature type="non-terminal residue" evidence="6">
    <location>
        <position position="1"/>
    </location>
</feature>
<evidence type="ECO:0000313" key="6">
    <source>
        <dbReference type="EMBL" id="CRZ10940.1"/>
    </source>
</evidence>
<accession>A0A0H5R9X4</accession>
<comment type="similarity">
    <text evidence="1">Belongs to the RAD52 family.</text>
</comment>
<keyword evidence="3" id="KW-0233">DNA recombination</keyword>
<dbReference type="EMBL" id="HACM01010498">
    <property type="protein sequence ID" value="CRZ10940.1"/>
    <property type="molecule type" value="Transcribed_RNA"/>
</dbReference>
<proteinExistence type="inferred from homology"/>
<dbReference type="FunFam" id="3.30.390.80:FF:000001">
    <property type="entry name" value="DNA repair protein RAD52 homolog"/>
    <property type="match status" value="1"/>
</dbReference>
<dbReference type="InterPro" id="IPR041247">
    <property type="entry name" value="Rad52_fam"/>
</dbReference>
<evidence type="ECO:0000256" key="4">
    <source>
        <dbReference type="ARBA" id="ARBA00023204"/>
    </source>
</evidence>
<dbReference type="SUPFAM" id="SSF54768">
    <property type="entry name" value="dsRNA-binding domain-like"/>
    <property type="match status" value="1"/>
</dbReference>
<evidence type="ECO:0000256" key="2">
    <source>
        <dbReference type="ARBA" id="ARBA00022763"/>
    </source>
</evidence>